<organism evidence="1 2">
    <name type="scientific">Telmatospirillum siberiense</name>
    <dbReference type="NCBI Taxonomy" id="382514"/>
    <lineage>
        <taxon>Bacteria</taxon>
        <taxon>Pseudomonadati</taxon>
        <taxon>Pseudomonadota</taxon>
        <taxon>Alphaproteobacteria</taxon>
        <taxon>Rhodospirillales</taxon>
        <taxon>Rhodospirillaceae</taxon>
        <taxon>Telmatospirillum</taxon>
    </lineage>
</organism>
<dbReference type="PROSITE" id="PS51257">
    <property type="entry name" value="PROKAR_LIPOPROTEIN"/>
    <property type="match status" value="1"/>
</dbReference>
<reference evidence="2" key="1">
    <citation type="submission" date="2017-12" db="EMBL/GenBank/DDBJ databases">
        <title>Draft genome sequence of Telmatospirillum siberiense 26-4b1T, an acidotolerant peatland alphaproteobacterium potentially involved in sulfur cycling.</title>
        <authorList>
            <person name="Hausmann B."/>
            <person name="Pjevac P."/>
            <person name="Schreck K."/>
            <person name="Herbold C.W."/>
            <person name="Daims H."/>
            <person name="Wagner M."/>
            <person name="Pester M."/>
            <person name="Loy A."/>
        </authorList>
    </citation>
    <scope>NUCLEOTIDE SEQUENCE [LARGE SCALE GENOMIC DNA]</scope>
    <source>
        <strain evidence="2">26-4b1</strain>
    </source>
</reference>
<name>A0A2N3PY71_9PROT</name>
<protein>
    <recommendedName>
        <fullName evidence="3">Lipoprotein</fullName>
    </recommendedName>
</protein>
<keyword evidence="2" id="KW-1185">Reference proteome</keyword>
<evidence type="ECO:0000313" key="2">
    <source>
        <dbReference type="Proteomes" id="UP000233293"/>
    </source>
</evidence>
<sequence length="105" mass="11012">MEEERMKKWLVLGVAGLLSACGGVGGVNMPRVISGDSDGFVVGGGSEGLNWNSSASGGLNPKKAQDVADYYCSQLGKKAEFVSRGGPTSECVSKQLNVCMTYRCE</sequence>
<comment type="caution">
    <text evidence="1">The sequence shown here is derived from an EMBL/GenBank/DDBJ whole genome shotgun (WGS) entry which is preliminary data.</text>
</comment>
<gene>
    <name evidence="1" type="ORF">CWS72_07190</name>
</gene>
<dbReference type="EMBL" id="PIUM01000005">
    <property type="protein sequence ID" value="PKU25370.1"/>
    <property type="molecule type" value="Genomic_DNA"/>
</dbReference>
<proteinExistence type="predicted"/>
<accession>A0A2N3PY71</accession>
<dbReference type="Proteomes" id="UP000233293">
    <property type="component" value="Unassembled WGS sequence"/>
</dbReference>
<evidence type="ECO:0008006" key="3">
    <source>
        <dbReference type="Google" id="ProtNLM"/>
    </source>
</evidence>
<evidence type="ECO:0000313" key="1">
    <source>
        <dbReference type="EMBL" id="PKU25370.1"/>
    </source>
</evidence>
<dbReference type="AlphaFoldDB" id="A0A2N3PY71"/>